<feature type="chain" id="PRO_5006646748" description="CARDB domain-containing protein" evidence="1">
    <location>
        <begin position="21"/>
        <end position="173"/>
    </location>
</feature>
<reference evidence="2 3" key="1">
    <citation type="journal article" date="2015" name="Microbiome">
        <title>Genomic resolution of linkages in carbon, nitrogen, and sulfur cycling among widespread estuary sediment bacteria.</title>
        <authorList>
            <person name="Baker B.J."/>
            <person name="Lazar C.S."/>
            <person name="Teske A.P."/>
            <person name="Dick G.J."/>
        </authorList>
    </citation>
    <scope>NUCLEOTIDE SEQUENCE [LARGE SCALE GENOMIC DNA]</scope>
    <source>
        <strain evidence="2">SM23_60</strain>
    </source>
</reference>
<keyword evidence="1" id="KW-0732">Signal</keyword>
<evidence type="ECO:0000313" key="2">
    <source>
        <dbReference type="EMBL" id="KPK67996.1"/>
    </source>
</evidence>
<gene>
    <name evidence="2" type="ORF">AMJ87_12575</name>
</gene>
<comment type="caution">
    <text evidence="2">The sequence shown here is derived from an EMBL/GenBank/DDBJ whole genome shotgun (WGS) entry which is preliminary data.</text>
</comment>
<organism evidence="2 3">
    <name type="scientific">candidate division WOR_3 bacterium SM23_60</name>
    <dbReference type="NCBI Taxonomy" id="1703780"/>
    <lineage>
        <taxon>Bacteria</taxon>
        <taxon>Bacteria division WOR-3</taxon>
    </lineage>
</organism>
<protein>
    <recommendedName>
        <fullName evidence="4">CARDB domain-containing protein</fullName>
    </recommendedName>
</protein>
<feature type="signal peptide" evidence="1">
    <location>
        <begin position="1"/>
        <end position="20"/>
    </location>
</feature>
<accession>A0A0S8G824</accession>
<name>A0A0S8G824_UNCW3</name>
<feature type="non-terminal residue" evidence="2">
    <location>
        <position position="173"/>
    </location>
</feature>
<proteinExistence type="predicted"/>
<evidence type="ECO:0008006" key="4">
    <source>
        <dbReference type="Google" id="ProtNLM"/>
    </source>
</evidence>
<evidence type="ECO:0000256" key="1">
    <source>
        <dbReference type="SAM" id="SignalP"/>
    </source>
</evidence>
<sequence length="173" mass="18699">MPRVKALVFTVIITASLVFAQHGIDFVVVEDTVQTGTSIITWHFILTNTGSVPDTYALDLSVIQNNAGWFIQHCAGGQCTEPGIILTVELNPAGADSSIDVQVFIDSGPDTAILNYLAYSLGDAAQRDSINLYAISELSIEEQDNNEAERLTLSAFPNPFSKLIHISSEIASR</sequence>
<dbReference type="AlphaFoldDB" id="A0A0S8G824"/>
<dbReference type="EMBL" id="LJUO01000190">
    <property type="protein sequence ID" value="KPK67996.1"/>
    <property type="molecule type" value="Genomic_DNA"/>
</dbReference>
<evidence type="ECO:0000313" key="3">
    <source>
        <dbReference type="Proteomes" id="UP000051096"/>
    </source>
</evidence>
<dbReference type="Proteomes" id="UP000051096">
    <property type="component" value="Unassembled WGS sequence"/>
</dbReference>